<protein>
    <recommendedName>
        <fullName evidence="3">Alpha/beta hydrolase</fullName>
    </recommendedName>
</protein>
<gene>
    <name evidence="1" type="ORF">KPC_0573</name>
</gene>
<evidence type="ECO:0000313" key="1">
    <source>
        <dbReference type="EMBL" id="SPL69395.1"/>
    </source>
</evidence>
<evidence type="ECO:0008006" key="3">
    <source>
        <dbReference type="Google" id="ProtNLM"/>
    </source>
</evidence>
<dbReference type="RefSeq" id="WP_121972932.1">
    <property type="nucleotide sequence ID" value="NZ_OOGT01000015.1"/>
</dbReference>
<sequence length="307" mass="35395">MKIIFIHGMNQQSYDANSLKQHWINIFNQGIKQSHLSADLNKVKIDLAFYGDLIKKHQMTNTFDLGAFLPKSLLNLRLPFTIRGRKSMTIDEAQASIIPLLPHFAQAQTLNLSTRLYLASQLAKDIALKEFIMILNNFPKLHESLIHRFLIETYMYLANPVFIQEVHQRVLQSLEEDEQHIIVSHSLGTVIAYNLLQQIDSKYCIQRFITLGSPLAFRVIQSKLIQPIRHPQSLKGEWYNFYSHDDFLTTFPLVAAPFDFHPAIINKPISTFISKPHEIIGYLQHPSVIKNILEPIIHPNLVIPCRV</sequence>
<keyword evidence="2" id="KW-1185">Reference proteome</keyword>
<dbReference type="InParanoid" id="A0A2U3MVJ7"/>
<accession>A0A2U3MVJ7</accession>
<name>A0A2U3MVJ7_9GAMM</name>
<proteinExistence type="predicted"/>
<dbReference type="Gene3D" id="3.40.50.1820">
    <property type="entry name" value="alpha/beta hydrolase"/>
    <property type="match status" value="1"/>
</dbReference>
<organism evidence="1 2">
    <name type="scientific">Acinetobacter stercoris</name>
    <dbReference type="NCBI Taxonomy" id="2126983"/>
    <lineage>
        <taxon>Bacteria</taxon>
        <taxon>Pseudomonadati</taxon>
        <taxon>Pseudomonadota</taxon>
        <taxon>Gammaproteobacteria</taxon>
        <taxon>Moraxellales</taxon>
        <taxon>Moraxellaceae</taxon>
        <taxon>Acinetobacter</taxon>
    </lineage>
</organism>
<dbReference type="EMBL" id="OOGT01000015">
    <property type="protein sequence ID" value="SPL69395.1"/>
    <property type="molecule type" value="Genomic_DNA"/>
</dbReference>
<evidence type="ECO:0000313" key="2">
    <source>
        <dbReference type="Proteomes" id="UP000245974"/>
    </source>
</evidence>
<dbReference type="SUPFAM" id="SSF53474">
    <property type="entry name" value="alpha/beta-Hydrolases"/>
    <property type="match status" value="1"/>
</dbReference>
<dbReference type="AlphaFoldDB" id="A0A2U3MVJ7"/>
<dbReference type="Proteomes" id="UP000245974">
    <property type="component" value="Unassembled WGS sequence"/>
</dbReference>
<dbReference type="InterPro" id="IPR029058">
    <property type="entry name" value="AB_hydrolase_fold"/>
</dbReference>
<dbReference type="OrthoDB" id="3483116at2"/>
<reference evidence="2" key="1">
    <citation type="submission" date="2018-03" db="EMBL/GenBank/DDBJ databases">
        <authorList>
            <person name="Blom J."/>
        </authorList>
    </citation>
    <scope>NUCLEOTIDE SEQUENCE [LARGE SCALE GENOMIC DNA]</scope>
    <source>
        <strain evidence="2">KPC-SM-21</strain>
    </source>
</reference>